<feature type="binding site" evidence="7">
    <location>
        <position position="68"/>
    </location>
    <ligand>
        <name>Zn(2+)</name>
        <dbReference type="ChEBI" id="CHEBI:29105"/>
        <label>1</label>
    </ligand>
</feature>
<keyword evidence="5 7" id="KW-0862">Zinc</keyword>
<sequence length="289" mass="32526">MKYKLGAHLSSARGHKNALNSLIEKGGNCLQIFSSSPRAWKPAQIGSELVGEFRKIKKELIIDPVYFHALYLINLADPAETGKKSIKALISELRLAARMGVLGSIVHTGSFKNDELRITNYELIKDTKEYKTLIGNIKNVLENTPDNSLMILENAGNRKIGQSIEQLSSILESINNKRLKVCLDTCHLHAAGYDLRSKENFEIFLNRFDSITGLNNLEVVHLNDSRDQFGSLRDRHDNIGEGNVGLDVFRNFLNNPRTKHLPFIIETPGFDNKGPDKKNLDILKSLYIE</sequence>
<dbReference type="Pfam" id="PF01261">
    <property type="entry name" value="AP_endonuc_2"/>
    <property type="match status" value="1"/>
</dbReference>
<dbReference type="AlphaFoldDB" id="A0A2M6IV81"/>
<evidence type="ECO:0000256" key="1">
    <source>
        <dbReference type="ARBA" id="ARBA00005340"/>
    </source>
</evidence>
<dbReference type="GO" id="GO:0006284">
    <property type="term" value="P:base-excision repair"/>
    <property type="evidence" value="ECO:0007669"/>
    <property type="project" value="TreeGrafter"/>
</dbReference>
<dbReference type="HAMAP" id="MF_00152">
    <property type="entry name" value="Nfo"/>
    <property type="match status" value="1"/>
</dbReference>
<dbReference type="InterPro" id="IPR018246">
    <property type="entry name" value="AP_endonuc_F2_Zn_BS"/>
</dbReference>
<keyword evidence="7" id="KW-0540">Nuclease</keyword>
<comment type="function">
    <text evidence="7">Endonuclease IV plays a role in DNA repair. It cleaves phosphodiester bonds at apurinic or apyrimidinic (AP) sites, generating a 3'-hydroxyl group and a 5'-terminal sugar phosphate.</text>
</comment>
<evidence type="ECO:0000313" key="10">
    <source>
        <dbReference type="Proteomes" id="UP000231056"/>
    </source>
</evidence>
<dbReference type="PANTHER" id="PTHR21445">
    <property type="entry name" value="ENDONUCLEASE IV ENDODEOXYRIBONUCLEASE IV"/>
    <property type="match status" value="1"/>
</dbReference>
<dbReference type="SUPFAM" id="SSF51658">
    <property type="entry name" value="Xylose isomerase-like"/>
    <property type="match status" value="1"/>
</dbReference>
<feature type="binding site" evidence="7">
    <location>
        <position position="153"/>
    </location>
    <ligand>
        <name>Zn(2+)</name>
        <dbReference type="ChEBI" id="CHEBI:29105"/>
        <label>2</label>
    </ligand>
</feature>
<comment type="caution">
    <text evidence="9">The sequence shown here is derived from an EMBL/GenBank/DDBJ whole genome shotgun (WGS) entry which is preliminary data.</text>
</comment>
<feature type="binding site" evidence="7">
    <location>
        <position position="187"/>
    </location>
    <ligand>
        <name>Zn(2+)</name>
        <dbReference type="ChEBI" id="CHEBI:29105"/>
        <label>3</label>
    </ligand>
</feature>
<dbReference type="EMBL" id="PCVM01000010">
    <property type="protein sequence ID" value="PIQ73803.1"/>
    <property type="molecule type" value="Genomic_DNA"/>
</dbReference>
<keyword evidence="4 7" id="KW-0378">Hydrolase</keyword>
<evidence type="ECO:0000256" key="7">
    <source>
        <dbReference type="HAMAP-Rule" id="MF_00152"/>
    </source>
</evidence>
<dbReference type="CDD" id="cd00019">
    <property type="entry name" value="AP2Ec"/>
    <property type="match status" value="1"/>
</dbReference>
<evidence type="ECO:0000256" key="4">
    <source>
        <dbReference type="ARBA" id="ARBA00022801"/>
    </source>
</evidence>
<evidence type="ECO:0000256" key="6">
    <source>
        <dbReference type="ARBA" id="ARBA00023204"/>
    </source>
</evidence>
<evidence type="ECO:0000313" key="9">
    <source>
        <dbReference type="EMBL" id="PIQ73803.1"/>
    </source>
</evidence>
<keyword evidence="3 7" id="KW-0227">DNA damage</keyword>
<dbReference type="Proteomes" id="UP000231056">
    <property type="component" value="Unassembled WGS sequence"/>
</dbReference>
<dbReference type="InterPro" id="IPR036237">
    <property type="entry name" value="Xyl_isomerase-like_sf"/>
</dbReference>
<protein>
    <recommendedName>
        <fullName evidence="7">Probable endonuclease 4</fullName>
        <ecNumber evidence="7">3.1.21.2</ecNumber>
    </recommendedName>
    <alternativeName>
        <fullName evidence="7">Endodeoxyribonuclease IV</fullName>
    </alternativeName>
    <alternativeName>
        <fullName evidence="7">Endonuclease IV</fullName>
    </alternativeName>
</protein>
<organism evidence="9 10">
    <name type="scientific">Candidatus Roizmanbacteria bacterium CG11_big_fil_rev_8_21_14_0_20_36_8</name>
    <dbReference type="NCBI Taxonomy" id="1974856"/>
    <lineage>
        <taxon>Bacteria</taxon>
        <taxon>Candidatus Roizmaniibacteriota</taxon>
    </lineage>
</organism>
<comment type="cofactor">
    <cofactor evidence="7">
        <name>Zn(2+)</name>
        <dbReference type="ChEBI" id="CHEBI:29105"/>
    </cofactor>
    <text evidence="7">Binds 3 Zn(2+) ions.</text>
</comment>
<reference evidence="9 10" key="1">
    <citation type="submission" date="2017-09" db="EMBL/GenBank/DDBJ databases">
        <title>Depth-based differentiation of microbial function through sediment-hosted aquifers and enrichment of novel symbionts in the deep terrestrial subsurface.</title>
        <authorList>
            <person name="Probst A.J."/>
            <person name="Ladd B."/>
            <person name="Jarett J.K."/>
            <person name="Geller-Mcgrath D.E."/>
            <person name="Sieber C.M."/>
            <person name="Emerson J.B."/>
            <person name="Anantharaman K."/>
            <person name="Thomas B.C."/>
            <person name="Malmstrom R."/>
            <person name="Stieglmeier M."/>
            <person name="Klingl A."/>
            <person name="Woyke T."/>
            <person name="Ryan C.M."/>
            <person name="Banfield J.F."/>
        </authorList>
    </citation>
    <scope>NUCLEOTIDE SEQUENCE [LARGE SCALE GENOMIC DNA]</scope>
    <source>
        <strain evidence="9">CG11_big_fil_rev_8_21_14_0_20_36_8</strain>
    </source>
</reference>
<evidence type="ECO:0000256" key="5">
    <source>
        <dbReference type="ARBA" id="ARBA00022833"/>
    </source>
</evidence>
<feature type="domain" description="Xylose isomerase-like TIM barrel" evidence="8">
    <location>
        <begin position="26"/>
        <end position="284"/>
    </location>
</feature>
<comment type="catalytic activity">
    <reaction evidence="7">
        <text>Endonucleolytic cleavage to 5'-phosphooligonucleotide end-products.</text>
        <dbReference type="EC" id="3.1.21.2"/>
    </reaction>
</comment>
<evidence type="ECO:0000256" key="3">
    <source>
        <dbReference type="ARBA" id="ARBA00022763"/>
    </source>
</evidence>
<feature type="binding site" evidence="7">
    <location>
        <position position="107"/>
    </location>
    <ligand>
        <name>Zn(2+)</name>
        <dbReference type="ChEBI" id="CHEBI:29105"/>
        <label>1</label>
    </ligand>
</feature>
<name>A0A2M6IV81_9BACT</name>
<evidence type="ECO:0000256" key="2">
    <source>
        <dbReference type="ARBA" id="ARBA00022723"/>
    </source>
</evidence>
<feature type="binding site" evidence="7">
    <location>
        <position position="236"/>
    </location>
    <ligand>
        <name>Zn(2+)</name>
        <dbReference type="ChEBI" id="CHEBI:29105"/>
        <label>3</label>
    </ligand>
</feature>
<proteinExistence type="inferred from homology"/>
<dbReference type="NCBIfam" id="TIGR00587">
    <property type="entry name" value="nfo"/>
    <property type="match status" value="1"/>
</dbReference>
<dbReference type="Gene3D" id="3.20.20.150">
    <property type="entry name" value="Divalent-metal-dependent TIM barrel enzymes"/>
    <property type="match status" value="1"/>
</dbReference>
<feature type="binding site" evidence="7">
    <location>
        <position position="266"/>
    </location>
    <ligand>
        <name>Zn(2+)</name>
        <dbReference type="ChEBI" id="CHEBI:29105"/>
        <label>2</label>
    </ligand>
</feature>
<dbReference type="PROSITE" id="PS00729">
    <property type="entry name" value="AP_NUCLEASE_F2_1"/>
    <property type="match status" value="1"/>
</dbReference>
<dbReference type="GO" id="GO:0008270">
    <property type="term" value="F:zinc ion binding"/>
    <property type="evidence" value="ECO:0007669"/>
    <property type="project" value="UniProtKB-UniRule"/>
</dbReference>
<keyword evidence="7" id="KW-0255">Endonuclease</keyword>
<dbReference type="InterPro" id="IPR013022">
    <property type="entry name" value="Xyl_isomerase-like_TIM-brl"/>
</dbReference>
<dbReference type="EC" id="3.1.21.2" evidence="7"/>
<dbReference type="GO" id="GO:0008081">
    <property type="term" value="F:phosphoric diester hydrolase activity"/>
    <property type="evidence" value="ECO:0007669"/>
    <property type="project" value="TreeGrafter"/>
</dbReference>
<comment type="similarity">
    <text evidence="1 7">Belongs to the AP endonuclease 2 family.</text>
</comment>
<dbReference type="GO" id="GO:0003906">
    <property type="term" value="F:DNA-(apurinic or apyrimidinic site) endonuclease activity"/>
    <property type="evidence" value="ECO:0007669"/>
    <property type="project" value="TreeGrafter"/>
</dbReference>
<gene>
    <name evidence="7" type="primary">nfo</name>
    <name evidence="9" type="ORF">COV58_00520</name>
</gene>
<feature type="binding site" evidence="7">
    <location>
        <position position="184"/>
    </location>
    <ligand>
        <name>Zn(2+)</name>
        <dbReference type="ChEBI" id="CHEBI:29105"/>
        <label>2</label>
    </ligand>
</feature>
<dbReference type="SMART" id="SM00518">
    <property type="entry name" value="AP2Ec"/>
    <property type="match status" value="1"/>
</dbReference>
<dbReference type="PROSITE" id="PS00731">
    <property type="entry name" value="AP_NUCLEASE_F2_3"/>
    <property type="match status" value="1"/>
</dbReference>
<dbReference type="InterPro" id="IPR001719">
    <property type="entry name" value="AP_endonuc_2"/>
</dbReference>
<evidence type="ECO:0000259" key="8">
    <source>
        <dbReference type="Pfam" id="PF01261"/>
    </source>
</evidence>
<keyword evidence="6 7" id="KW-0234">DNA repair</keyword>
<dbReference type="PANTHER" id="PTHR21445:SF0">
    <property type="entry name" value="APURINIC-APYRIMIDINIC ENDONUCLEASE"/>
    <property type="match status" value="1"/>
</dbReference>
<dbReference type="GO" id="GO:0008833">
    <property type="term" value="F:deoxyribonuclease IV (phage-T4-induced) activity"/>
    <property type="evidence" value="ECO:0007669"/>
    <property type="project" value="UniProtKB-UniRule"/>
</dbReference>
<dbReference type="GO" id="GO:0003677">
    <property type="term" value="F:DNA binding"/>
    <property type="evidence" value="ECO:0007669"/>
    <property type="project" value="InterPro"/>
</dbReference>
<feature type="binding site" evidence="7">
    <location>
        <position position="234"/>
    </location>
    <ligand>
        <name>Zn(2+)</name>
        <dbReference type="ChEBI" id="CHEBI:29105"/>
        <label>3</label>
    </ligand>
</feature>
<dbReference type="PROSITE" id="PS51432">
    <property type="entry name" value="AP_NUCLEASE_F2_4"/>
    <property type="match status" value="1"/>
</dbReference>
<feature type="binding site" evidence="7">
    <location>
        <position position="153"/>
    </location>
    <ligand>
        <name>Zn(2+)</name>
        <dbReference type="ChEBI" id="CHEBI:29105"/>
        <label>1</label>
    </ligand>
</feature>
<keyword evidence="2 7" id="KW-0479">Metal-binding</keyword>
<feature type="binding site" evidence="7">
    <location>
        <position position="221"/>
    </location>
    <ligand>
        <name>Zn(2+)</name>
        <dbReference type="ChEBI" id="CHEBI:29105"/>
        <label>2</label>
    </ligand>
</feature>
<accession>A0A2M6IV81</accession>